<dbReference type="FunFam" id="1.20.58.1930:FF:000001">
    <property type="entry name" value="Erythrocyte membrane protein 1, PfEMP1"/>
    <property type="match status" value="1"/>
</dbReference>
<dbReference type="SUPFAM" id="SSF140924">
    <property type="entry name" value="Duffy binding domain-like"/>
    <property type="match status" value="4"/>
</dbReference>
<dbReference type="Gene3D" id="1.20.1310.20">
    <property type="entry name" value="Duffy-antigen binding domain"/>
    <property type="match status" value="2"/>
</dbReference>
<dbReference type="InterPro" id="IPR004258">
    <property type="entry name" value="DBL"/>
</dbReference>
<reference evidence="10" key="1">
    <citation type="submission" date="2015-07" db="EMBL/GenBank/DDBJ databases">
        <title>Annotation of Plasmodium falciparum RAJ116.</title>
        <authorList>
            <consortium name="The Broad Institute Genome Sequencing Platform"/>
            <person name="Volkman S.K."/>
            <person name="Neafsey D.E."/>
            <person name="Dash A.P."/>
            <person name="Chitnis C.E."/>
            <person name="Hartl D.L."/>
            <person name="Young S.K."/>
            <person name="Zeng Q."/>
            <person name="Koehrsen M."/>
            <person name="Alvarado L."/>
            <person name="Berlin A."/>
            <person name="Borenstein D."/>
            <person name="Chapman S.B."/>
            <person name="Chen Z."/>
            <person name="Engels R."/>
            <person name="Freedman E."/>
            <person name="Gellesch M."/>
            <person name="Goldberg J."/>
            <person name="Griggs A."/>
            <person name="Gujja S."/>
            <person name="Heilman E.R."/>
            <person name="Heiman D.I."/>
            <person name="Howarth C."/>
            <person name="Jen D."/>
            <person name="Larson L."/>
            <person name="Mehta T."/>
            <person name="Neiman D."/>
            <person name="Park D."/>
            <person name="Pearson M."/>
            <person name="Roberts A."/>
            <person name="Saif S."/>
            <person name="Shea T."/>
            <person name="Shenoy N."/>
            <person name="Sisk P."/>
            <person name="Stolte C."/>
            <person name="Sykes S."/>
            <person name="Walk T."/>
            <person name="White J."/>
            <person name="Yandava C."/>
            <person name="Haas B."/>
            <person name="Henn M.R."/>
            <person name="Nusbaum C."/>
            <person name="Birren B."/>
        </authorList>
    </citation>
    <scope>NUCLEOTIDE SEQUENCE [LARGE SCALE GENOMIC DNA]</scope>
    <source>
        <strain evidence="10">RAJ116</strain>
    </source>
</reference>
<feature type="compositionally biased region" description="Low complexity" evidence="2">
    <location>
        <begin position="1618"/>
        <end position="1635"/>
    </location>
</feature>
<dbReference type="Pfam" id="PF15447">
    <property type="entry name" value="NTS"/>
    <property type="match status" value="1"/>
</dbReference>
<dbReference type="Pfam" id="PF15445">
    <property type="entry name" value="ATS"/>
    <property type="match status" value="1"/>
</dbReference>
<feature type="region of interest" description="Disordered" evidence="2">
    <location>
        <begin position="422"/>
        <end position="450"/>
    </location>
</feature>
<dbReference type="InterPro" id="IPR029211">
    <property type="entry name" value="PfEMP1_ATS"/>
</dbReference>
<dbReference type="FunFam" id="1.10.1900.40:FF:000001">
    <property type="entry name" value="Erythrocyte membrane protein 1"/>
    <property type="match status" value="1"/>
</dbReference>
<feature type="domain" description="Duffy-binding-like" evidence="3">
    <location>
        <begin position="674"/>
        <end position="825"/>
    </location>
</feature>
<sequence>MEPTRPGGRGDNADMYKSATDAKHLLDIIGKDVHDKVKEEAKQYKEALTGHLSFASIFVEERVDTADPCQLESKYTELISGSGGSLAFGVAARGDPCGNGSASDKRYSKERVDEYDNKKMKCSNGKNEGACASFRRLNLCNKNFPNMNSKDSSKAKNDLLVDVCMAAKFEGESLNTYRAQYDEQYPGSGFTLCTMLARSFADIGDIVRGRDLFIGYNQKEKKRRKQLDDKLKEIFENIYNDVTNRKTNGKNAEELKARYNGDEDKNFFKLREDWWELNRETVWKAITCGAPKESKYFRGTCGDEKTASLADVQCRCNDNQVPTYFDYVPQYLRWFEEWAEDFCRKKKKKVENAKKKCRGPSGKEKYCSLNGCDCEKTVRARGKLRYGNRCTDCLFACNPYVHWIDKKKEEFDKQKNKYDKEIKKYENGASSSSGSGSRRQTRSARGSNSDNNGYEKIFYEKLKSEYRTVDKFLEKLSDEEVCKRVDDDKGGTIHFETVGTTTTIGENGGTSGASGTNVESQGTFYHSEYCQPCPYCGMKKTNNGNFVKKSDNDECKRGNLYTISTNAESTNIDVLSFGDKREDRETKLIKFCDEKNGDTINSGGSGGGGNSEKKDLIEKWQCYKHDYVKEVGDKDEDEEENVQKVKAAGGLCILKKEKKTVNEPADIQKTFNPFFYYWVAHMLKDSIYWETQKIKKCLKKGTKIKCTEKCKRDCGCFKRWVEQKQTEWKAIKKHFKTQDNIIVGFHDITLKEVLKLEFSKENIEEDKENNVSAREIDLINEMLKEDEKEQEEDDDADNEENTPIDKLLKHELNDAENCLKTHKETCPLPEESRGRSEDHDPRPQPPDHHSDSEEEEEEEEEEEGDEDGDGQDTTDETEQDGQGSPASQEDDVNVCNIVKDILTGEGKLDDACTLKYGGNNSRLGWKCIPTSGESTKSSDSGSICIPPRRRRLYVGKLHDWATKTESPQAGGSEASSTSGSTTPPDPKVELRTAFIESAAIETFFLWHRYKEEKKREEKEKQQLVIDTSYVANKLQKKLEENGEIPPDFLRQMFYTLGDYRDICLGKDMYKNMSEVNEKIKGVFPNTAKPDDEREKFWDLNAEAIWEGMLCALSYDNATQQIEEKLRNKLTTDTTYKYNDVTISSVGPNGTTTTTLSKFSEKPQFIRWLEEWGEEFCRKQTHKLDIIEKECDKDGNKNCSGDGLNCTEPLPDKKDIFNPFHCPRCSTPCGFYKRWIRRKKDEFEKLKGRYTNEISNVDNNNRDNGFYTKLKETCTTAGDFLDNLKGKPCKSNEYGNGTIYFTKTEQTFKHTEKCDPCSKFKIKCENGDCNGFEKNKCNGNTFKAADDIEKMGTPTEDVVIRVSDDSTNGVEGDLNEACKRANIFKGIRKEQWNCYKVCGVDICTLEKKNNNGQETGKKYIIMKELLKRWLEYFFEDYNRIQKKLNLCIENGKGCKCINGCVEKWVDLKKKEWQNIKNKYIDPYTKQNDDGSNDLNSFLEELIPRINLTNDKGKITKLSHLDGSNGCNCTKNSKKENGNEDVVQCLLKNLGNEAKKCEEKQQTSGIPEAPCVNHTPDEDDDDDPLEEEDQTPEDAKKMIPKICGDMGPTQQQDEGDDCNPASPAGPEQAAEEPAAGGKETNPHETPVLKPEEEAPAPDTPPSTPAAPKVEPTPQKPTPPKVDENPFNNPHVKTALVTSTLAWSVGIGFAAFTYFFLKKKTKSSVGNLFQILQIPKGDYDIPTKLSPNRYIPYTSGKYRGKRYIYLEGDSGTDSGYTDHYSDITSSSESEYEEMDINDIYPYKSPKYKTLIEVVLEPSGNNTTASGKNTPSDTQNDIQNDDIPSSDIPNSDTPPPITDEEWNELKQDFISNMLQNQPNDIPNDYKSENVILNTQPNTLYFNKPEEKPFITSIHDRNLLNGEEYSYNVNMVNSMDDPKYVSNNVYSGIDLINDTLGGNKHIDIYDEVLKRKENELFGTNYKKNISNNSVAKELCGDPIINQLNLFHTWLDRHRDMCEQWENNHERLAKLKEQWENDTSTSGNTHPSDSNKTLNTNVSIQIDMNNPKTTNEFTYVDSNPNQVDDTYVDSNPDNSSMDTILEDLDKPFNEPYYYDMYDDDIYYDVNDHDASTAGSNAVNVPSKVQIEMDVNTKLVKEKYPIADVWDI</sequence>
<gene>
    <name evidence="9" type="ORF">PFLG_00058</name>
</gene>
<feature type="compositionally biased region" description="Acidic residues" evidence="2">
    <location>
        <begin position="1575"/>
        <end position="1590"/>
    </location>
</feature>
<dbReference type="Pfam" id="PF05424">
    <property type="entry name" value="Duffy_binding"/>
    <property type="match status" value="2"/>
</dbReference>
<feature type="compositionally biased region" description="Basic and acidic residues" evidence="2">
    <location>
        <begin position="822"/>
        <end position="851"/>
    </location>
</feature>
<evidence type="ECO:0000259" key="7">
    <source>
        <dbReference type="Pfam" id="PF18562"/>
    </source>
</evidence>
<dbReference type="InterPro" id="IPR042202">
    <property type="entry name" value="Duffy-ag-bd_sf"/>
</dbReference>
<evidence type="ECO:0000259" key="8">
    <source>
        <dbReference type="Pfam" id="PF22672"/>
    </source>
</evidence>
<dbReference type="Pfam" id="PF22672">
    <property type="entry name" value="DBL_C"/>
    <property type="match status" value="2"/>
</dbReference>
<feature type="coiled-coil region" evidence="1">
    <location>
        <begin position="2005"/>
        <end position="2032"/>
    </location>
</feature>
<feature type="region of interest" description="Disordered" evidence="2">
    <location>
        <begin position="962"/>
        <end position="987"/>
    </location>
</feature>
<dbReference type="OrthoDB" id="378902at2759"/>
<feature type="compositionally biased region" description="Low complexity" evidence="2">
    <location>
        <begin position="969"/>
        <end position="982"/>
    </location>
</feature>
<dbReference type="EMBL" id="GG663763">
    <property type="protein sequence ID" value="KNC35067.1"/>
    <property type="molecule type" value="Genomic_DNA"/>
</dbReference>
<feature type="domain" description="Duffy-binding-like" evidence="8">
    <location>
        <begin position="1170"/>
        <end position="1311"/>
    </location>
</feature>
<dbReference type="InterPro" id="IPR008602">
    <property type="entry name" value="Duffy-antigen-binding"/>
</dbReference>
<dbReference type="Gene3D" id="1.20.58.1930">
    <property type="match status" value="1"/>
</dbReference>
<dbReference type="InterPro" id="IPR054595">
    <property type="entry name" value="DBL_C"/>
</dbReference>
<dbReference type="Proteomes" id="UP000054566">
    <property type="component" value="Unassembled WGS sequence"/>
</dbReference>
<dbReference type="InterPro" id="IPR029210">
    <property type="entry name" value="PfEMP1_NTS"/>
</dbReference>
<feature type="domain" description="Plasmodium falciparum erythrocyte membrane protein 1 acidic terminal segment" evidence="5">
    <location>
        <begin position="1697"/>
        <end position="2161"/>
    </location>
</feature>
<feature type="region of interest" description="Disordered" evidence="2">
    <location>
        <begin position="822"/>
        <end position="892"/>
    </location>
</feature>
<reference evidence="10" key="2">
    <citation type="submission" date="2015-07" db="EMBL/GenBank/DDBJ databases">
        <title>The genome sequence of Plasmodium falciparum RAJ116.</title>
        <authorList>
            <consortium name="The Broad Institute Genome Sequencing Platform"/>
            <person name="Volkman S.K."/>
            <person name="Neafsey D.E."/>
            <person name="Dash A.P."/>
            <person name="Chitnis C.E."/>
            <person name="Hartl D.L."/>
            <person name="Young S.K."/>
            <person name="Kodira C.D."/>
            <person name="Zeng Q."/>
            <person name="Koehrsen M."/>
            <person name="Godfrey P."/>
            <person name="Alvarado L."/>
            <person name="Berlin A."/>
            <person name="Borenstein D."/>
            <person name="Chen Z."/>
            <person name="Engels R."/>
            <person name="Freedman E."/>
            <person name="Gellesch M."/>
            <person name="Goldberg J."/>
            <person name="Griggs A."/>
            <person name="Gujja S."/>
            <person name="Heiman D."/>
            <person name="Hepburn T."/>
            <person name="Howarth C."/>
            <person name="Jen D."/>
            <person name="Larson L."/>
            <person name="Lewis B."/>
            <person name="Mehta T."/>
            <person name="Park D."/>
            <person name="Pearson M."/>
            <person name="Roberts A."/>
            <person name="Saif S."/>
            <person name="Shea T."/>
            <person name="Shenoy N."/>
            <person name="Sisk P."/>
            <person name="Stolte C."/>
            <person name="Sykes S."/>
            <person name="Walk T."/>
            <person name="White J."/>
            <person name="Yandava C."/>
            <person name="Wirth D.F."/>
            <person name="Nusbaum C."/>
            <person name="Birren B."/>
        </authorList>
    </citation>
    <scope>NUCLEOTIDE SEQUENCE [LARGE SCALE GENOMIC DNA]</scope>
    <source>
        <strain evidence="10">RAJ116</strain>
    </source>
</reference>
<feature type="compositionally biased region" description="Low complexity" evidence="2">
    <location>
        <begin position="428"/>
        <end position="447"/>
    </location>
</feature>
<evidence type="ECO:0000259" key="3">
    <source>
        <dbReference type="Pfam" id="PF03011"/>
    </source>
</evidence>
<evidence type="ECO:0000259" key="4">
    <source>
        <dbReference type="Pfam" id="PF05424"/>
    </source>
</evidence>
<feature type="compositionally biased region" description="Polar residues" evidence="2">
    <location>
        <begin position="1815"/>
        <end position="1834"/>
    </location>
</feature>
<dbReference type="Gene3D" id="1.20.58.830">
    <property type="match status" value="3"/>
</dbReference>
<feature type="domain" description="Duffy-antigen binding" evidence="4">
    <location>
        <begin position="943"/>
        <end position="1131"/>
    </location>
</feature>
<evidence type="ECO:0000259" key="5">
    <source>
        <dbReference type="Pfam" id="PF15445"/>
    </source>
</evidence>
<dbReference type="Pfam" id="PF03011">
    <property type="entry name" value="PFEMP"/>
    <property type="match status" value="2"/>
</dbReference>
<keyword evidence="1" id="KW-0175">Coiled coil</keyword>
<organism evidence="9 10">
    <name type="scientific">Plasmodium falciparum RAJ116</name>
    <dbReference type="NCBI Taxonomy" id="580058"/>
    <lineage>
        <taxon>Eukaryota</taxon>
        <taxon>Sar</taxon>
        <taxon>Alveolata</taxon>
        <taxon>Apicomplexa</taxon>
        <taxon>Aconoidasida</taxon>
        <taxon>Haemosporida</taxon>
        <taxon>Plasmodiidae</taxon>
        <taxon>Plasmodium</taxon>
        <taxon>Plasmodium (Laverania)</taxon>
    </lineage>
</organism>
<name>A0A0L0CS87_PLAFA</name>
<proteinExistence type="predicted"/>
<evidence type="ECO:0000259" key="6">
    <source>
        <dbReference type="Pfam" id="PF15447"/>
    </source>
</evidence>
<protein>
    <submittedName>
        <fullName evidence="9">Erythrocyte membrane protein 1</fullName>
    </submittedName>
</protein>
<feature type="domain" description="Cysteine-rich interdomain region 1 gamma" evidence="7">
    <location>
        <begin position="1354"/>
        <end position="1406"/>
    </location>
</feature>
<dbReference type="FunFam" id="1.20.58.830:FF:000003">
    <property type="entry name" value="Erythrocyte membrane protein 1, PfEMP1"/>
    <property type="match status" value="1"/>
</dbReference>
<dbReference type="InterPro" id="IPR044932">
    <property type="entry name" value="PfEMP1_ATS_sf"/>
</dbReference>
<dbReference type="GO" id="GO:0016020">
    <property type="term" value="C:membrane"/>
    <property type="evidence" value="ECO:0007669"/>
    <property type="project" value="InterPro"/>
</dbReference>
<dbReference type="Gene3D" id="1.10.1900.40">
    <property type="entry name" value="Acidic terminal segments, variant surface antigen of PfEMP1"/>
    <property type="match status" value="2"/>
</dbReference>
<feature type="compositionally biased region" description="Acidic residues" evidence="2">
    <location>
        <begin position="852"/>
        <end position="879"/>
    </location>
</feature>
<dbReference type="FunFam" id="1.20.1310.20:FF:000001">
    <property type="entry name" value="Erythrocyte membrane protein 1, PfEMP1"/>
    <property type="match status" value="1"/>
</dbReference>
<dbReference type="GO" id="GO:0046789">
    <property type="term" value="F:host cell surface receptor binding"/>
    <property type="evidence" value="ECO:0007669"/>
    <property type="project" value="InterPro"/>
</dbReference>
<feature type="domain" description="Duffy-antigen binding" evidence="4">
    <location>
        <begin position="129"/>
        <end position="333"/>
    </location>
</feature>
<feature type="domain" description="Duffy-binding-like" evidence="3">
    <location>
        <begin position="1424"/>
        <end position="1561"/>
    </location>
</feature>
<feature type="domain" description="Duffy-binding-like" evidence="8">
    <location>
        <begin position="337"/>
        <end position="499"/>
    </location>
</feature>
<feature type="region of interest" description="Disordered" evidence="2">
    <location>
        <begin position="1815"/>
        <end position="1856"/>
    </location>
</feature>
<dbReference type="InterPro" id="IPR041480">
    <property type="entry name" value="CIDR1_gamma"/>
</dbReference>
<feature type="compositionally biased region" description="Low complexity" evidence="2">
    <location>
        <begin position="1837"/>
        <end position="1847"/>
    </location>
</feature>
<feature type="region of interest" description="Disordered" evidence="2">
    <location>
        <begin position="1556"/>
        <end position="1685"/>
    </location>
</feature>
<accession>A0A0L0CS87</accession>
<evidence type="ECO:0000256" key="2">
    <source>
        <dbReference type="SAM" id="MobiDB-lite"/>
    </source>
</evidence>
<evidence type="ECO:0000313" key="10">
    <source>
        <dbReference type="Proteomes" id="UP000054566"/>
    </source>
</evidence>
<evidence type="ECO:0000256" key="1">
    <source>
        <dbReference type="SAM" id="Coils"/>
    </source>
</evidence>
<feature type="domain" description="Plasmodium falciparum erythrocyte membrane protein-1 N-terminal segment" evidence="6">
    <location>
        <begin position="21"/>
        <end position="56"/>
    </location>
</feature>
<evidence type="ECO:0000313" key="9">
    <source>
        <dbReference type="EMBL" id="KNC35067.1"/>
    </source>
</evidence>
<dbReference type="Pfam" id="PF18562">
    <property type="entry name" value="CIDR1_gamma"/>
    <property type="match status" value="1"/>
</dbReference>